<evidence type="ECO:0000313" key="9">
    <source>
        <dbReference type="EMBL" id="CAE8621143.1"/>
    </source>
</evidence>
<dbReference type="SUPFAM" id="SSF47473">
    <property type="entry name" value="EF-hand"/>
    <property type="match status" value="1"/>
</dbReference>
<evidence type="ECO:0000259" key="8">
    <source>
        <dbReference type="PROSITE" id="PS50222"/>
    </source>
</evidence>
<dbReference type="OrthoDB" id="427096at2759"/>
<protein>
    <recommendedName>
        <fullName evidence="6">Fucosyltransferase</fullName>
        <ecNumber evidence="6">2.4.1.-</ecNumber>
    </recommendedName>
</protein>
<comment type="similarity">
    <text evidence="2 6">Belongs to the glycosyltransferase 10 family.</text>
</comment>
<dbReference type="InterPro" id="IPR001503">
    <property type="entry name" value="Glyco_trans_10"/>
</dbReference>
<dbReference type="PROSITE" id="PS00018">
    <property type="entry name" value="EF_HAND_1"/>
    <property type="match status" value="1"/>
</dbReference>
<dbReference type="InterPro" id="IPR011992">
    <property type="entry name" value="EF-hand-dom_pair"/>
</dbReference>
<dbReference type="Proteomes" id="UP000654075">
    <property type="component" value="Unassembled WGS sequence"/>
</dbReference>
<name>A0A813G8G4_POLGL</name>
<comment type="pathway">
    <text evidence="1">Protein modification; protein glycosylation.</text>
</comment>
<dbReference type="GO" id="GO:0005509">
    <property type="term" value="F:calcium ion binding"/>
    <property type="evidence" value="ECO:0007669"/>
    <property type="project" value="InterPro"/>
</dbReference>
<keyword evidence="6" id="KW-0472">Membrane</keyword>
<organism evidence="9 10">
    <name type="scientific">Polarella glacialis</name>
    <name type="common">Dinoflagellate</name>
    <dbReference type="NCBI Taxonomy" id="89957"/>
    <lineage>
        <taxon>Eukaryota</taxon>
        <taxon>Sar</taxon>
        <taxon>Alveolata</taxon>
        <taxon>Dinophyceae</taxon>
        <taxon>Suessiales</taxon>
        <taxon>Suessiaceae</taxon>
        <taxon>Polarella</taxon>
    </lineage>
</organism>
<evidence type="ECO:0000256" key="4">
    <source>
        <dbReference type="ARBA" id="ARBA00022679"/>
    </source>
</evidence>
<feature type="domain" description="EF-hand" evidence="8">
    <location>
        <begin position="85"/>
        <end position="120"/>
    </location>
</feature>
<dbReference type="InterPro" id="IPR038577">
    <property type="entry name" value="GT10-like_C_sf"/>
</dbReference>
<evidence type="ECO:0000256" key="6">
    <source>
        <dbReference type="RuleBase" id="RU003832"/>
    </source>
</evidence>
<dbReference type="PANTHER" id="PTHR11929">
    <property type="entry name" value="ALPHA- 1,3 -FUCOSYLTRANSFERASE"/>
    <property type="match status" value="1"/>
</dbReference>
<dbReference type="PANTHER" id="PTHR11929:SF194">
    <property type="entry name" value="ALPHA-(1,3)-FUCOSYLTRANSFERASE 10"/>
    <property type="match status" value="1"/>
</dbReference>
<dbReference type="GO" id="GO:0046920">
    <property type="term" value="F:alpha-(1-&gt;3)-fucosyltransferase activity"/>
    <property type="evidence" value="ECO:0007669"/>
    <property type="project" value="TreeGrafter"/>
</dbReference>
<dbReference type="AlphaFoldDB" id="A0A813G8G4"/>
<dbReference type="InterPro" id="IPR002048">
    <property type="entry name" value="EF_hand_dom"/>
</dbReference>
<keyword evidence="10" id="KW-1185">Reference proteome</keyword>
<evidence type="ECO:0000256" key="3">
    <source>
        <dbReference type="ARBA" id="ARBA00022676"/>
    </source>
</evidence>
<dbReference type="PROSITE" id="PS50222">
    <property type="entry name" value="EF_HAND_2"/>
    <property type="match status" value="1"/>
</dbReference>
<evidence type="ECO:0000313" key="10">
    <source>
        <dbReference type="Proteomes" id="UP000654075"/>
    </source>
</evidence>
<comment type="subcellular location">
    <subcellularLocation>
        <location evidence="6">Golgi apparatus</location>
        <location evidence="6">Golgi stack membrane</location>
        <topology evidence="6">Single-pass type II membrane protein</topology>
    </subcellularLocation>
</comment>
<evidence type="ECO:0000256" key="5">
    <source>
        <dbReference type="ARBA" id="ARBA00022837"/>
    </source>
</evidence>
<keyword evidence="5" id="KW-0106">Calcium</keyword>
<dbReference type="Pfam" id="PF00852">
    <property type="entry name" value="Glyco_transf_10"/>
    <property type="match status" value="1"/>
</dbReference>
<dbReference type="EMBL" id="CAJNNV010027654">
    <property type="protein sequence ID" value="CAE8621143.1"/>
    <property type="molecule type" value="Genomic_DNA"/>
</dbReference>
<dbReference type="UniPathway" id="UPA00378"/>
<keyword evidence="6" id="KW-0333">Golgi apparatus</keyword>
<evidence type="ECO:0000256" key="2">
    <source>
        <dbReference type="ARBA" id="ARBA00008919"/>
    </source>
</evidence>
<keyword evidence="3 6" id="KW-0328">Glycosyltransferase</keyword>
<dbReference type="InterPro" id="IPR055270">
    <property type="entry name" value="Glyco_tran_10_C"/>
</dbReference>
<feature type="compositionally biased region" description="Polar residues" evidence="7">
    <location>
        <begin position="424"/>
        <end position="438"/>
    </location>
</feature>
<comment type="caution">
    <text evidence="9">The sequence shown here is derived from an EMBL/GenBank/DDBJ whole genome shotgun (WGS) entry which is preliminary data.</text>
</comment>
<dbReference type="EC" id="2.4.1.-" evidence="6"/>
<sequence length="783" mass="85420">MGAEVSRGRSHGGCSEEEAVDSKQRSAVKMSSLPSAHEGGCQVGGSSSSSSPVFRLDAPLLERDSRESVEPVSVRGPLRGDTEEQFEALCLDLFSRFDRNQDGLISLDELRLVVGAVCKVWQSSPPPPSSVAEAFERQQRRGSMDRGFWAQGRWRSCQAAAWTAAPGLAPPAFVACAWELLREAGGQLTLPSVSEVLAAHLQAAANTLLHAELPTASTSLSSLGAVGISVLLKDLQAGEELGAEEQLCCTVVITRCGRILPRQSTRSSAVVRGRLGFWRFDEELVFDEPTLLGRHGELCCNILVKRRLGPGNRILAAAEGIHVPTDGEAEARLLEPSTGALQGSLRLCVGFQLCDSLVAYIAGKMQRDMEEGRWEQARAALRTNGADAQARLLDSEDCDDRAACCKEDVASCDEASWKNAQRPGLSNQNNTARNDSNKQQQHQQRQQQQDVQPPDSSCDYPPDVTVLWWPTGIFSQRQHAVVACEVRCIEPTSSEHCQNRADGVVYHLPTHRLQNVQHPHKQFSIGFSMESTANYPLQEPSALRAAGYDAVATTRPESDVQVAYFGIAAFIQLQSKSFPGWDDRKPAAAFVASHCAPHRETLVSQLATLGVPVDSLGDCAPAGTRALHNDAYRRGSKQEFLKAYRVYLAFENTAEPGYVSEKVLDGYDSGAVAVYWGAPDIGNYVPPASLIKLPDNADDKDAMQIVANQILAAISNKTQWDQMMQWRSQNASSWKYEEGTDLLKFWDSPKLKGSSSCRMCRLAYNHKIQANMSLSMGAAAKTN</sequence>
<proteinExistence type="inferred from homology"/>
<feature type="region of interest" description="Disordered" evidence="7">
    <location>
        <begin position="1"/>
        <end position="52"/>
    </location>
</feature>
<dbReference type="InterPro" id="IPR018247">
    <property type="entry name" value="EF_Hand_1_Ca_BS"/>
</dbReference>
<keyword evidence="6" id="KW-0812">Transmembrane</keyword>
<evidence type="ECO:0000256" key="1">
    <source>
        <dbReference type="ARBA" id="ARBA00004922"/>
    </source>
</evidence>
<keyword evidence="4 6" id="KW-0808">Transferase</keyword>
<gene>
    <name evidence="9" type="ORF">PGLA1383_LOCUS38666</name>
</gene>
<feature type="compositionally biased region" description="Low complexity" evidence="7">
    <location>
        <begin position="439"/>
        <end position="452"/>
    </location>
</feature>
<dbReference type="SUPFAM" id="SSF53756">
    <property type="entry name" value="UDP-Glycosyltransferase/glycogen phosphorylase"/>
    <property type="match status" value="1"/>
</dbReference>
<evidence type="ECO:0000256" key="7">
    <source>
        <dbReference type="SAM" id="MobiDB-lite"/>
    </source>
</evidence>
<accession>A0A813G8G4</accession>
<dbReference type="GO" id="GO:0032580">
    <property type="term" value="C:Golgi cisterna membrane"/>
    <property type="evidence" value="ECO:0007669"/>
    <property type="project" value="UniProtKB-SubCell"/>
</dbReference>
<feature type="region of interest" description="Disordered" evidence="7">
    <location>
        <begin position="420"/>
        <end position="459"/>
    </location>
</feature>
<dbReference type="Gene3D" id="3.40.50.11660">
    <property type="entry name" value="Glycosyl transferase family 10, C-terminal domain"/>
    <property type="match status" value="1"/>
</dbReference>
<reference evidence="9" key="1">
    <citation type="submission" date="2021-02" db="EMBL/GenBank/DDBJ databases">
        <authorList>
            <person name="Dougan E. K."/>
            <person name="Rhodes N."/>
            <person name="Thang M."/>
            <person name="Chan C."/>
        </authorList>
    </citation>
    <scope>NUCLEOTIDE SEQUENCE</scope>
</reference>